<reference evidence="2" key="2">
    <citation type="submission" date="2025-08" db="UniProtKB">
        <authorList>
            <consortium name="RefSeq"/>
        </authorList>
    </citation>
    <scope>IDENTIFICATION</scope>
    <source>
        <tissue evidence="2">Young leaves</tissue>
    </source>
</reference>
<dbReference type="RefSeq" id="XP_027364338.1">
    <property type="nucleotide sequence ID" value="XM_027508537.1"/>
</dbReference>
<accession>A0A8B8M8I0</accession>
<evidence type="ECO:0000313" key="2">
    <source>
        <dbReference type="RefSeq" id="XP_027364338.1"/>
    </source>
</evidence>
<sequence>MADRGRGTRGTNDPMERIAQILEALVHNQGREPAEYQGLSAFTRHDPQSLKECLTLREPRVKGKFNSREEQWEWLRIGLFQRTDQMFQVWRPHMVNDCPQPRITCSNCGKSRHTANVCWTAKRGGSTSTAQRPKSRGNTEPRKLLDVMFNSGATHCFVSVDCVKSLNLYITKLPCNVVVTTPMGKPVVTSWVCLGCSIMVHGREFEVDLICLSLSQLDIILGIDWLTANHMLLDYREKTLIFDTALTEVPRLMSQGAWENTVNAKAFMVMFSMKAKSMVEPEYIPVVRDFLKVSPEDVSELPPEKEIKFTIDLIPRANPIFVAPYRMSLVELVEVKK</sequence>
<name>A0A8B8M8I0_ABRPR</name>
<dbReference type="SUPFAM" id="SSF50630">
    <property type="entry name" value="Acid proteases"/>
    <property type="match status" value="1"/>
</dbReference>
<proteinExistence type="predicted"/>
<keyword evidence="1" id="KW-1185">Reference proteome</keyword>
<dbReference type="AlphaFoldDB" id="A0A8B8M8I0"/>
<dbReference type="InterPro" id="IPR021109">
    <property type="entry name" value="Peptidase_aspartic_dom_sf"/>
</dbReference>
<evidence type="ECO:0000313" key="1">
    <source>
        <dbReference type="Proteomes" id="UP000694853"/>
    </source>
</evidence>
<dbReference type="KEGG" id="aprc:113871441"/>
<reference evidence="1" key="1">
    <citation type="journal article" date="2019" name="Toxins">
        <title>Detection of Abrin-Like and Prepropulchellin-Like Toxin Genes and Transcripts Using Whole Genome Sequencing and Full-Length Transcript Sequencing of Abrus precatorius.</title>
        <authorList>
            <person name="Hovde B.T."/>
            <person name="Daligault H.E."/>
            <person name="Hanschen E.R."/>
            <person name="Kunde Y.A."/>
            <person name="Johnson M.B."/>
            <person name="Starkenburg S.R."/>
            <person name="Johnson S.L."/>
        </authorList>
    </citation>
    <scope>NUCLEOTIDE SEQUENCE [LARGE SCALE GENOMIC DNA]</scope>
</reference>
<dbReference type="GeneID" id="113871441"/>
<dbReference type="CDD" id="cd00303">
    <property type="entry name" value="retropepsin_like"/>
    <property type="match status" value="1"/>
</dbReference>
<dbReference type="OrthoDB" id="1436782at2759"/>
<dbReference type="PANTHER" id="PTHR15503:SF45">
    <property type="entry name" value="RNA-DIRECTED DNA POLYMERASE HOMOLOG"/>
    <property type="match status" value="1"/>
</dbReference>
<dbReference type="Gene3D" id="2.40.70.10">
    <property type="entry name" value="Acid Proteases"/>
    <property type="match status" value="1"/>
</dbReference>
<dbReference type="Gene3D" id="4.10.60.10">
    <property type="entry name" value="Zinc finger, CCHC-type"/>
    <property type="match status" value="1"/>
</dbReference>
<protein>
    <submittedName>
        <fullName evidence="2">Uncharacterized protein LOC113871441</fullName>
    </submittedName>
</protein>
<organism evidence="1 2">
    <name type="scientific">Abrus precatorius</name>
    <name type="common">Indian licorice</name>
    <name type="synonym">Glycine abrus</name>
    <dbReference type="NCBI Taxonomy" id="3816"/>
    <lineage>
        <taxon>Eukaryota</taxon>
        <taxon>Viridiplantae</taxon>
        <taxon>Streptophyta</taxon>
        <taxon>Embryophyta</taxon>
        <taxon>Tracheophyta</taxon>
        <taxon>Spermatophyta</taxon>
        <taxon>Magnoliopsida</taxon>
        <taxon>eudicotyledons</taxon>
        <taxon>Gunneridae</taxon>
        <taxon>Pentapetalae</taxon>
        <taxon>rosids</taxon>
        <taxon>fabids</taxon>
        <taxon>Fabales</taxon>
        <taxon>Fabaceae</taxon>
        <taxon>Papilionoideae</taxon>
        <taxon>50 kb inversion clade</taxon>
        <taxon>NPAAA clade</taxon>
        <taxon>indigoferoid/millettioid clade</taxon>
        <taxon>Abreae</taxon>
        <taxon>Abrus</taxon>
    </lineage>
</organism>
<dbReference type="Proteomes" id="UP000694853">
    <property type="component" value="Unplaced"/>
</dbReference>
<dbReference type="InterPro" id="IPR032567">
    <property type="entry name" value="RTL1-rel"/>
</dbReference>
<dbReference type="Pfam" id="PF08284">
    <property type="entry name" value="RVP_2"/>
    <property type="match status" value="1"/>
</dbReference>
<dbReference type="PANTHER" id="PTHR15503">
    <property type="entry name" value="LDOC1 RELATED"/>
    <property type="match status" value="1"/>
</dbReference>
<gene>
    <name evidence="2" type="primary">LOC113871441</name>
</gene>